<evidence type="ECO:0000259" key="2">
    <source>
        <dbReference type="Pfam" id="PF09994"/>
    </source>
</evidence>
<dbReference type="AlphaFoldDB" id="A0A8H7CDT0"/>
<feature type="region of interest" description="Disordered" evidence="1">
    <location>
        <begin position="1"/>
        <end position="23"/>
    </location>
</feature>
<feature type="compositionally biased region" description="Polar residues" evidence="1">
    <location>
        <begin position="375"/>
        <end position="392"/>
    </location>
</feature>
<proteinExistence type="predicted"/>
<accession>A0A8H7CDT0</accession>
<feature type="region of interest" description="Disordered" evidence="1">
    <location>
        <begin position="329"/>
        <end position="405"/>
    </location>
</feature>
<dbReference type="PANTHER" id="PTHR33840">
    <property type="match status" value="1"/>
</dbReference>
<dbReference type="InterPro" id="IPR018712">
    <property type="entry name" value="Tle1-like_cat"/>
</dbReference>
<dbReference type="Pfam" id="PF09994">
    <property type="entry name" value="T6SS_Tle1-like_cat"/>
    <property type="match status" value="1"/>
</dbReference>
<dbReference type="PANTHER" id="PTHR33840:SF2">
    <property type="entry name" value="TLE1 PHOSPHOLIPASE DOMAIN-CONTAINING PROTEIN"/>
    <property type="match status" value="1"/>
</dbReference>
<dbReference type="OrthoDB" id="538223at2759"/>
<feature type="domain" description="T6SS Phospholipase effector Tle1-like catalytic" evidence="2">
    <location>
        <begin position="52"/>
        <end position="239"/>
    </location>
</feature>
<dbReference type="EMBL" id="JACAZH010000051">
    <property type="protein sequence ID" value="KAF7333894.1"/>
    <property type="molecule type" value="Genomic_DNA"/>
</dbReference>
<evidence type="ECO:0000256" key="1">
    <source>
        <dbReference type="SAM" id="MobiDB-lite"/>
    </source>
</evidence>
<keyword evidence="4" id="KW-1185">Reference proteome</keyword>
<dbReference type="Proteomes" id="UP000623467">
    <property type="component" value="Unassembled WGS sequence"/>
</dbReference>
<gene>
    <name evidence="3" type="ORF">MSAN_02402100</name>
</gene>
<protein>
    <recommendedName>
        <fullName evidence="2">T6SS Phospholipase effector Tle1-like catalytic domain-containing protein</fullName>
    </recommendedName>
</protein>
<organism evidence="3 4">
    <name type="scientific">Mycena sanguinolenta</name>
    <dbReference type="NCBI Taxonomy" id="230812"/>
    <lineage>
        <taxon>Eukaryota</taxon>
        <taxon>Fungi</taxon>
        <taxon>Dikarya</taxon>
        <taxon>Basidiomycota</taxon>
        <taxon>Agaricomycotina</taxon>
        <taxon>Agaricomycetes</taxon>
        <taxon>Agaricomycetidae</taxon>
        <taxon>Agaricales</taxon>
        <taxon>Marasmiineae</taxon>
        <taxon>Mycenaceae</taxon>
        <taxon>Mycena</taxon>
    </lineage>
</organism>
<evidence type="ECO:0000313" key="4">
    <source>
        <dbReference type="Proteomes" id="UP000623467"/>
    </source>
</evidence>
<name>A0A8H7CDT0_9AGAR</name>
<reference evidence="3" key="1">
    <citation type="submission" date="2020-05" db="EMBL/GenBank/DDBJ databases">
        <title>Mycena genomes resolve the evolution of fungal bioluminescence.</title>
        <authorList>
            <person name="Tsai I.J."/>
        </authorList>
    </citation>
    <scope>NUCLEOTIDE SEQUENCE</scope>
    <source>
        <strain evidence="3">160909Yilan</strain>
    </source>
</reference>
<evidence type="ECO:0000313" key="3">
    <source>
        <dbReference type="EMBL" id="KAF7333894.1"/>
    </source>
</evidence>
<sequence length="430" mass="46727">MDSATSSDLPDPPPSSPSLQDSLRVPTHSVGISQAATGHHCLCTSPASVSSRRMVVAFDGTENKFGAQSSHVVEFYSRIVKSGEQPSYYTSGIGTYVKGSRSTKRVRTMFKNKWASITAWNFKSNLLAGYQWLSETYEPGNQILLGFSRGAYQARVLAAMVTKVGLIRTGNKEQIPFAFEIYRDFDSSFDEYHSDGSVQANEKKDLDDDRPASESTLTTAAKEFKKAFCYDVNIHFAGIRSLRLDFSGVNTIPALSQRETSVSSATLLLSTKEESNFCLNMLLHRANGFNRASLDHRGAKKYIETRDDPDPHIVVRPLRIRVKAEITHARDTCGGSAPPAAEVSPQTESDTESIAEPPTPGNAGGSARWNDDSASKTMQTSSGIKSTSTASKLQPKPAAEQPNKFIKKSSGSLVGKINNLVTVDLGNISP</sequence>
<comment type="caution">
    <text evidence="3">The sequence shown here is derived from an EMBL/GenBank/DDBJ whole genome shotgun (WGS) entry which is preliminary data.</text>
</comment>